<dbReference type="Pfam" id="PF00255">
    <property type="entry name" value="GSHPx"/>
    <property type="match status" value="1"/>
</dbReference>
<evidence type="ECO:0000313" key="5">
    <source>
        <dbReference type="EMBL" id="MET3690842.1"/>
    </source>
</evidence>
<keyword evidence="6" id="KW-1185">Reference proteome</keyword>
<proteinExistence type="inferred from homology"/>
<comment type="similarity">
    <text evidence="1 4">Belongs to the glutathione peroxidase family.</text>
</comment>
<accession>A0ABV2KZ49</accession>
<dbReference type="InterPro" id="IPR000889">
    <property type="entry name" value="Glutathione_peroxidase"/>
</dbReference>
<dbReference type="RefSeq" id="WP_238275477.1">
    <property type="nucleotide sequence ID" value="NZ_BPQL01000007.1"/>
</dbReference>
<name>A0ABV2KZ49_9HYPH</name>
<keyword evidence="2 4" id="KW-0575">Peroxidase</keyword>
<evidence type="ECO:0000256" key="1">
    <source>
        <dbReference type="ARBA" id="ARBA00006926"/>
    </source>
</evidence>
<dbReference type="EMBL" id="JBEPMM010000001">
    <property type="protein sequence ID" value="MET3690842.1"/>
    <property type="molecule type" value="Genomic_DNA"/>
</dbReference>
<evidence type="ECO:0000256" key="4">
    <source>
        <dbReference type="RuleBase" id="RU000499"/>
    </source>
</evidence>
<dbReference type="CDD" id="cd00340">
    <property type="entry name" value="GSH_Peroxidase"/>
    <property type="match status" value="1"/>
</dbReference>
<sequence length="206" mass="21541">MSKILISEVTPSASLSGRPAHPIGRRHALALLGGAVAWGIPGARAGEMRAGAFAFERPEGGTLPLDAYAGRPILIVNTATACGYAGQFSGLQGLWTRFGDRGLTVIAVPSPDFGNQEPLDGVAIAEAARKNHGVTFPVTAKTHVRGPAAHPFYRWAAAEKPGSTPNWNFHKYLVDRDGSLLGAYPSSVEPNDPRIVTAIANALPAG</sequence>
<reference evidence="5 6" key="1">
    <citation type="submission" date="2024-06" db="EMBL/GenBank/DDBJ databases">
        <title>Genomic Encyclopedia of Type Strains, Phase IV (KMG-IV): sequencing the most valuable type-strain genomes for metagenomic binning, comparative biology and taxonomic classification.</title>
        <authorList>
            <person name="Goeker M."/>
        </authorList>
    </citation>
    <scope>NUCLEOTIDE SEQUENCE [LARGE SCALE GENOMIC DNA]</scope>
    <source>
        <strain evidence="5 6">DSM 21331</strain>
    </source>
</reference>
<dbReference type="GO" id="GO:0004602">
    <property type="term" value="F:glutathione peroxidase activity"/>
    <property type="evidence" value="ECO:0007669"/>
    <property type="project" value="UniProtKB-EC"/>
</dbReference>
<dbReference type="InterPro" id="IPR036249">
    <property type="entry name" value="Thioredoxin-like_sf"/>
</dbReference>
<dbReference type="Gene3D" id="3.40.30.10">
    <property type="entry name" value="Glutaredoxin"/>
    <property type="match status" value="1"/>
</dbReference>
<gene>
    <name evidence="5" type="ORF">ABID43_000361</name>
</gene>
<dbReference type="PRINTS" id="PR01011">
    <property type="entry name" value="GLUTPROXDASE"/>
</dbReference>
<dbReference type="InterPro" id="IPR029759">
    <property type="entry name" value="GPX_AS"/>
</dbReference>
<dbReference type="SUPFAM" id="SSF52833">
    <property type="entry name" value="Thioredoxin-like"/>
    <property type="match status" value="1"/>
</dbReference>
<dbReference type="Proteomes" id="UP001549145">
    <property type="component" value="Unassembled WGS sequence"/>
</dbReference>
<comment type="caution">
    <text evidence="5">The sequence shown here is derived from an EMBL/GenBank/DDBJ whole genome shotgun (WGS) entry which is preliminary data.</text>
</comment>
<evidence type="ECO:0000256" key="3">
    <source>
        <dbReference type="ARBA" id="ARBA00023002"/>
    </source>
</evidence>
<protein>
    <recommendedName>
        <fullName evidence="4">Glutathione peroxidase</fullName>
    </recommendedName>
</protein>
<evidence type="ECO:0000256" key="2">
    <source>
        <dbReference type="ARBA" id="ARBA00022559"/>
    </source>
</evidence>
<evidence type="ECO:0000313" key="6">
    <source>
        <dbReference type="Proteomes" id="UP001549145"/>
    </source>
</evidence>
<keyword evidence="3 4" id="KW-0560">Oxidoreductase</keyword>
<dbReference type="PROSITE" id="PS00460">
    <property type="entry name" value="GLUTATHIONE_PEROXID_1"/>
    <property type="match status" value="1"/>
</dbReference>
<dbReference type="PANTHER" id="PTHR11592:SF78">
    <property type="entry name" value="GLUTATHIONE PEROXIDASE"/>
    <property type="match status" value="1"/>
</dbReference>
<dbReference type="PROSITE" id="PS51355">
    <property type="entry name" value="GLUTATHIONE_PEROXID_3"/>
    <property type="match status" value="1"/>
</dbReference>
<dbReference type="PANTHER" id="PTHR11592">
    <property type="entry name" value="GLUTATHIONE PEROXIDASE"/>
    <property type="match status" value="1"/>
</dbReference>
<organism evidence="5 6">
    <name type="scientific">Methylobacterium goesingense</name>
    <dbReference type="NCBI Taxonomy" id="243690"/>
    <lineage>
        <taxon>Bacteria</taxon>
        <taxon>Pseudomonadati</taxon>
        <taxon>Pseudomonadota</taxon>
        <taxon>Alphaproteobacteria</taxon>
        <taxon>Hyphomicrobiales</taxon>
        <taxon>Methylobacteriaceae</taxon>
        <taxon>Methylobacterium</taxon>
    </lineage>
</organism>